<feature type="compositionally biased region" description="Low complexity" evidence="1">
    <location>
        <begin position="389"/>
        <end position="475"/>
    </location>
</feature>
<gene>
    <name evidence="3" type="ORF">DFJ43DRAFT_1104634</name>
</gene>
<comment type="caution">
    <text evidence="3">The sequence shown here is derived from an EMBL/GenBank/DDBJ whole genome shotgun (WGS) entry which is preliminary data.</text>
</comment>
<feature type="region of interest" description="Disordered" evidence="1">
    <location>
        <begin position="268"/>
        <end position="503"/>
    </location>
</feature>
<reference evidence="3" key="1">
    <citation type="submission" date="2022-08" db="EMBL/GenBank/DDBJ databases">
        <authorList>
            <consortium name="DOE Joint Genome Institute"/>
            <person name="Min B."/>
            <person name="Sierra-Patev S."/>
            <person name="Naranjo-Ortiz M."/>
            <person name="Looney B."/>
            <person name="Konkel Z."/>
            <person name="Slot J.C."/>
            <person name="Sakamoto Y."/>
            <person name="Steenwyk J.L."/>
            <person name="Rokas A."/>
            <person name="Carro J."/>
            <person name="Camarero S."/>
            <person name="Ferreira P."/>
            <person name="Molpeceres G."/>
            <person name="Ruiz-duenas F.J."/>
            <person name="Serrano A."/>
            <person name="Henrissat B."/>
            <person name="Drula E."/>
            <person name="Hughes K.W."/>
            <person name="Mata J.L."/>
            <person name="Ishikawa N.K."/>
            <person name="Vargas-Isla R."/>
            <person name="Ushijima S."/>
            <person name="Smith C.A."/>
            <person name="Ahrendt S."/>
            <person name="Andreopoulos W."/>
            <person name="He G."/>
            <person name="LaButti K."/>
            <person name="Lipzen A."/>
            <person name="Ng V."/>
            <person name="Riley R."/>
            <person name="Sandor L."/>
            <person name="Barry K."/>
            <person name="Martinez A.T."/>
            <person name="Xiao Y."/>
            <person name="Gibbons J.G."/>
            <person name="Terashima K."/>
            <person name="Hibbett D.S."/>
            <person name="Grigoriev I.V."/>
        </authorList>
    </citation>
    <scope>NUCLEOTIDE SEQUENCE</scope>
    <source>
        <strain evidence="3">ET3784</strain>
    </source>
</reference>
<organism evidence="3 4">
    <name type="scientific">Lentinula guzmanii</name>
    <dbReference type="NCBI Taxonomy" id="2804957"/>
    <lineage>
        <taxon>Eukaryota</taxon>
        <taxon>Fungi</taxon>
        <taxon>Dikarya</taxon>
        <taxon>Basidiomycota</taxon>
        <taxon>Agaricomycotina</taxon>
        <taxon>Agaricomycetes</taxon>
        <taxon>Agaricomycetidae</taxon>
        <taxon>Agaricales</taxon>
        <taxon>Marasmiineae</taxon>
        <taxon>Omphalotaceae</taxon>
        <taxon>Lentinula</taxon>
    </lineage>
</organism>
<feature type="compositionally biased region" description="Basic and acidic residues" evidence="1">
    <location>
        <begin position="482"/>
        <end position="503"/>
    </location>
</feature>
<accession>A0AA38J9J1</accession>
<reference evidence="3" key="2">
    <citation type="journal article" date="2023" name="Proc. Natl. Acad. Sci. U.S.A.">
        <title>A global phylogenomic analysis of the shiitake genus Lentinula.</title>
        <authorList>
            <person name="Sierra-Patev S."/>
            <person name="Min B."/>
            <person name="Naranjo-Ortiz M."/>
            <person name="Looney B."/>
            <person name="Konkel Z."/>
            <person name="Slot J.C."/>
            <person name="Sakamoto Y."/>
            <person name="Steenwyk J.L."/>
            <person name="Rokas A."/>
            <person name="Carro J."/>
            <person name="Camarero S."/>
            <person name="Ferreira P."/>
            <person name="Molpeceres G."/>
            <person name="Ruiz-Duenas F.J."/>
            <person name="Serrano A."/>
            <person name="Henrissat B."/>
            <person name="Drula E."/>
            <person name="Hughes K.W."/>
            <person name="Mata J.L."/>
            <person name="Ishikawa N.K."/>
            <person name="Vargas-Isla R."/>
            <person name="Ushijima S."/>
            <person name="Smith C.A."/>
            <person name="Donoghue J."/>
            <person name="Ahrendt S."/>
            <person name="Andreopoulos W."/>
            <person name="He G."/>
            <person name="LaButti K."/>
            <person name="Lipzen A."/>
            <person name="Ng V."/>
            <person name="Riley R."/>
            <person name="Sandor L."/>
            <person name="Barry K."/>
            <person name="Martinez A.T."/>
            <person name="Xiao Y."/>
            <person name="Gibbons J.G."/>
            <person name="Terashima K."/>
            <person name="Grigoriev I.V."/>
            <person name="Hibbett D."/>
        </authorList>
    </citation>
    <scope>NUCLEOTIDE SEQUENCE</scope>
    <source>
        <strain evidence="3">ET3784</strain>
    </source>
</reference>
<protein>
    <submittedName>
        <fullName evidence="3">Uncharacterized protein</fullName>
    </submittedName>
</protein>
<dbReference type="Proteomes" id="UP001176059">
    <property type="component" value="Unassembled WGS sequence"/>
</dbReference>
<feature type="chain" id="PRO_5041276211" evidence="2">
    <location>
        <begin position="23"/>
        <end position="773"/>
    </location>
</feature>
<feature type="compositionally biased region" description="Basic residues" evidence="1">
    <location>
        <begin position="73"/>
        <end position="92"/>
    </location>
</feature>
<feature type="compositionally biased region" description="Polar residues" evidence="1">
    <location>
        <begin position="713"/>
        <end position="750"/>
    </location>
</feature>
<feature type="compositionally biased region" description="Basic residues" evidence="1">
    <location>
        <begin position="530"/>
        <end position="542"/>
    </location>
</feature>
<evidence type="ECO:0000256" key="2">
    <source>
        <dbReference type="SAM" id="SignalP"/>
    </source>
</evidence>
<feature type="compositionally biased region" description="Polar residues" evidence="1">
    <location>
        <begin position="313"/>
        <end position="323"/>
    </location>
</feature>
<dbReference type="AlphaFoldDB" id="A0AA38J9J1"/>
<feature type="compositionally biased region" description="Low complexity" evidence="1">
    <location>
        <begin position="301"/>
        <end position="312"/>
    </location>
</feature>
<evidence type="ECO:0000313" key="3">
    <source>
        <dbReference type="EMBL" id="KAJ3713962.1"/>
    </source>
</evidence>
<sequence>MVYSHTVLTAVIAVGAASTVGAAPLPPSANPMGVVGVPGSGLPNDYVLKNVAPLPTRELDARELDIILEEKPHKHSHHHHHHHHHFGGKHHHHDDEELEVHFEEDNSHYHHGEEEVEVEFKEEHRDPHFHHHGEEEEDFEVEFKEEHRDPHFHHHGEEEQHVYHHIHEHEHPIQAEHQKFNHPMGMPPKVEKDEFWIVEVEDHGHPIHMERRQDPDAGAAPAPADPSQTTPPPAQGGRLRNKFHQWQQSPGGQKVSAKLHNQLDKHFPVAGAGAGASSASASAPPPPDAQFSRRSGSQIESSTDTGDGSNGSVAKNSQGQALASQEWKAIKTVHPKWRNDMDLSGGDWEKFLQSPTGEAVKEKGDAGLEAMVKKALKQHTASAQRAGNASGSTVAGSSPATSPSGSSYTSNPSTAASSMGRRAATAPAGAGSDDPLSTGDSSTGSPSMGSPGKSDALANNPSSPSSTTSSSGPSGVSKERKHHEEWKEVEKISSFKADMEASKGDFTKLLKTPTGEAIQSKGADFEAFVKAHHMKKHHRHHQNQNPESSIADNGSGSAPSSAQSTTSATTSSTNNSPSLEARFGFAAHDSYDLNPNGSARPLRSHGRARALPYASTTSDTVDSQSSAPGAEATGNQPSTPLTSADPTSSSSNGSPLSGQHGPPNGPHDHLGNEGPHAHGHHGNEGPHDHKHHHHHGDQGPNALQGNQQGGMPPSQNSALTVSTSSGRPGSSFVSGASTSPITPSSPQDDTAPSRALQRVRRSNPFGPFGADLD</sequence>
<feature type="region of interest" description="Disordered" evidence="1">
    <location>
        <begin position="72"/>
        <end position="95"/>
    </location>
</feature>
<feature type="compositionally biased region" description="Low complexity" evidence="1">
    <location>
        <begin position="637"/>
        <end position="657"/>
    </location>
</feature>
<dbReference type="EMBL" id="JANVFO010000095">
    <property type="protein sequence ID" value="KAJ3713962.1"/>
    <property type="molecule type" value="Genomic_DNA"/>
</dbReference>
<feature type="compositionally biased region" description="Low complexity" evidence="1">
    <location>
        <begin position="553"/>
        <end position="578"/>
    </location>
</feature>
<feature type="compositionally biased region" description="Low complexity" evidence="1">
    <location>
        <begin position="615"/>
        <end position="626"/>
    </location>
</feature>
<keyword evidence="4" id="KW-1185">Reference proteome</keyword>
<name>A0AA38J9J1_9AGAR</name>
<feature type="compositionally biased region" description="Polar residues" evidence="1">
    <location>
        <begin position="543"/>
        <end position="552"/>
    </location>
</feature>
<evidence type="ECO:0000313" key="4">
    <source>
        <dbReference type="Proteomes" id="UP001176059"/>
    </source>
</evidence>
<keyword evidence="2" id="KW-0732">Signal</keyword>
<feature type="compositionally biased region" description="Low complexity" evidence="1">
    <location>
        <begin position="216"/>
        <end position="226"/>
    </location>
</feature>
<proteinExistence type="predicted"/>
<evidence type="ECO:0000256" key="1">
    <source>
        <dbReference type="SAM" id="MobiDB-lite"/>
    </source>
</evidence>
<feature type="region of interest" description="Disordered" evidence="1">
    <location>
        <begin position="208"/>
        <end position="239"/>
    </location>
</feature>
<feature type="signal peptide" evidence="2">
    <location>
        <begin position="1"/>
        <end position="22"/>
    </location>
</feature>
<feature type="region of interest" description="Disordered" evidence="1">
    <location>
        <begin position="515"/>
        <end position="773"/>
    </location>
</feature>